<dbReference type="HOGENOM" id="CLU_584781_0_0_2"/>
<feature type="transmembrane region" description="Helical" evidence="11">
    <location>
        <begin position="342"/>
        <end position="362"/>
    </location>
</feature>
<evidence type="ECO:0000313" key="13">
    <source>
        <dbReference type="EMBL" id="ADZ09228.1"/>
    </source>
</evidence>
<evidence type="ECO:0000256" key="4">
    <source>
        <dbReference type="ARBA" id="ARBA00022692"/>
    </source>
</evidence>
<dbReference type="Proteomes" id="UP000007490">
    <property type="component" value="Chromosome"/>
</dbReference>
<dbReference type="KEGG" id="mel:Metbo_0981"/>
<evidence type="ECO:0000256" key="2">
    <source>
        <dbReference type="ARBA" id="ARBA00022475"/>
    </source>
</evidence>
<dbReference type="GO" id="GO:0046872">
    <property type="term" value="F:metal ion binding"/>
    <property type="evidence" value="ECO:0007669"/>
    <property type="project" value="UniProtKB-KW"/>
</dbReference>
<feature type="transmembrane region" description="Helical" evidence="11">
    <location>
        <begin position="138"/>
        <end position="159"/>
    </location>
</feature>
<keyword evidence="14" id="KW-1185">Reference proteome</keyword>
<dbReference type="Gene3D" id="3.30.2010.10">
    <property type="entry name" value="Metalloproteases ('zincins'), catalytic domain"/>
    <property type="match status" value="1"/>
</dbReference>
<comment type="cofactor">
    <cofactor evidence="1">
        <name>Zn(2+)</name>
        <dbReference type="ChEBI" id="CHEBI:29105"/>
    </cofactor>
</comment>
<dbReference type="EMBL" id="CP002551">
    <property type="protein sequence ID" value="ADZ09228.1"/>
    <property type="molecule type" value="Genomic_DNA"/>
</dbReference>
<name>F0TC77_METLA</name>
<dbReference type="InterPro" id="IPR001915">
    <property type="entry name" value="Peptidase_M48"/>
</dbReference>
<accession>F0TC77</accession>
<dbReference type="GO" id="GO:0006508">
    <property type="term" value="P:proteolysis"/>
    <property type="evidence" value="ECO:0007669"/>
    <property type="project" value="UniProtKB-KW"/>
</dbReference>
<keyword evidence="2" id="KW-1003">Cell membrane</keyword>
<dbReference type="eggNOG" id="arCOG01331">
    <property type="taxonomic scope" value="Archaea"/>
</dbReference>
<evidence type="ECO:0000259" key="12">
    <source>
        <dbReference type="Pfam" id="PF01435"/>
    </source>
</evidence>
<evidence type="ECO:0000256" key="10">
    <source>
        <dbReference type="ARBA" id="ARBA00023136"/>
    </source>
</evidence>
<keyword evidence="3" id="KW-0645">Protease</keyword>
<feature type="domain" description="Peptidase M48" evidence="12">
    <location>
        <begin position="270"/>
        <end position="446"/>
    </location>
</feature>
<protein>
    <submittedName>
        <fullName evidence="13">Peptidase M48 Ste24p</fullName>
    </submittedName>
</protein>
<keyword evidence="5" id="KW-0479">Metal-binding</keyword>
<evidence type="ECO:0000256" key="11">
    <source>
        <dbReference type="SAM" id="Phobius"/>
    </source>
</evidence>
<dbReference type="RefSeq" id="WP_013644579.1">
    <property type="nucleotide sequence ID" value="NC_015216.1"/>
</dbReference>
<evidence type="ECO:0000256" key="7">
    <source>
        <dbReference type="ARBA" id="ARBA00022833"/>
    </source>
</evidence>
<evidence type="ECO:0000313" key="14">
    <source>
        <dbReference type="Proteomes" id="UP000007490"/>
    </source>
</evidence>
<keyword evidence="6" id="KW-0378">Hydrolase</keyword>
<dbReference type="InterPro" id="IPR050083">
    <property type="entry name" value="HtpX_protease"/>
</dbReference>
<evidence type="ECO:0000256" key="1">
    <source>
        <dbReference type="ARBA" id="ARBA00001947"/>
    </source>
</evidence>
<keyword evidence="7" id="KW-0862">Zinc</keyword>
<sequence>MTRTYKFAIDTAVAQAHMKEVLEFIYKYYLLSKPKNFSSVNKINGSNNSKLSFYAINPEYGWKILVEIVAGSPLDVTITSYNGTPEKFVTNVKEELILAVQFFHESIRQSTLYFAWVEGEDIIPEEPPSSGKKLADRLFGSNLLFLYVIFFGINILFFIFLGLVFAVIAILGLQLIIVLLSDRIYLARNNWRITPSNPYVHIIEYQLPVEEFRLFKEKFGNDVVVQMKNDIYKRSLAIGKEPSCEIGEEIFEDYGFKCSPDSSLVKIVDVYSIVKTAASKFNIPIPKIVISNTMVPNAAATGPIPSRGLVLITTGLLVELEEDEILSVLGHEMGHLKGHDPVVLFSIISIEFILRFTLFFPLVILNPIIYIIVVMAAIFFVAKFFETRADLVSAMNIGQPEVLAESLRKIGFNRLQMERSSSNILRWLAWDPHPPLYFRIERLDKMKTPIKVKHPLIQSAKDVINGFKRSFKG</sequence>
<dbReference type="AlphaFoldDB" id="F0TC77"/>
<dbReference type="STRING" id="877455.Metbo_0981"/>
<feature type="transmembrane region" description="Helical" evidence="11">
    <location>
        <begin position="165"/>
        <end position="186"/>
    </location>
</feature>
<evidence type="ECO:0000256" key="5">
    <source>
        <dbReference type="ARBA" id="ARBA00022723"/>
    </source>
</evidence>
<dbReference type="PANTHER" id="PTHR43221">
    <property type="entry name" value="PROTEASE HTPX"/>
    <property type="match status" value="1"/>
</dbReference>
<reference evidence="13 14" key="2">
    <citation type="journal article" date="2014" name="Int. J. Syst. Evol. Microbiol.">
        <title>Methanobacterium paludis sp. nov. and a novel strain of Methanobacterium lacus isolated from northern peatlands.</title>
        <authorList>
            <person name="Cadillo-Quiroz H."/>
            <person name="Brauer S.L."/>
            <person name="Goodson N."/>
            <person name="Yavitt J.B."/>
            <person name="Zinder S.H."/>
        </authorList>
    </citation>
    <scope>NUCLEOTIDE SEQUENCE [LARGE SCALE GENOMIC DNA]</scope>
    <source>
        <strain evidence="13 14">AL-21</strain>
    </source>
</reference>
<dbReference type="OrthoDB" id="28389at2157"/>
<feature type="transmembrane region" description="Helical" evidence="11">
    <location>
        <begin position="368"/>
        <end position="385"/>
    </location>
</feature>
<evidence type="ECO:0000256" key="6">
    <source>
        <dbReference type="ARBA" id="ARBA00022801"/>
    </source>
</evidence>
<evidence type="ECO:0000256" key="8">
    <source>
        <dbReference type="ARBA" id="ARBA00022989"/>
    </source>
</evidence>
<keyword evidence="10 11" id="KW-0472">Membrane</keyword>
<evidence type="ECO:0000256" key="9">
    <source>
        <dbReference type="ARBA" id="ARBA00023049"/>
    </source>
</evidence>
<dbReference type="GeneID" id="10277430"/>
<evidence type="ECO:0000256" key="3">
    <source>
        <dbReference type="ARBA" id="ARBA00022670"/>
    </source>
</evidence>
<dbReference type="CDD" id="cd07329">
    <property type="entry name" value="M56_like"/>
    <property type="match status" value="1"/>
</dbReference>
<keyword evidence="8 11" id="KW-1133">Transmembrane helix</keyword>
<keyword evidence="4 11" id="KW-0812">Transmembrane</keyword>
<organism evidence="13 14">
    <name type="scientific">Methanobacterium lacus (strain AL-21)</name>
    <dbReference type="NCBI Taxonomy" id="877455"/>
    <lineage>
        <taxon>Archaea</taxon>
        <taxon>Methanobacteriati</taxon>
        <taxon>Methanobacteriota</taxon>
        <taxon>Methanomada group</taxon>
        <taxon>Methanobacteria</taxon>
        <taxon>Methanobacteriales</taxon>
        <taxon>Methanobacteriaceae</taxon>
        <taxon>Methanobacterium</taxon>
    </lineage>
</organism>
<keyword evidence="9" id="KW-0482">Metalloprotease</keyword>
<dbReference type="PANTHER" id="PTHR43221:SF2">
    <property type="entry name" value="PROTEASE HTPX HOMOLOG"/>
    <property type="match status" value="1"/>
</dbReference>
<dbReference type="GO" id="GO:0004222">
    <property type="term" value="F:metalloendopeptidase activity"/>
    <property type="evidence" value="ECO:0007669"/>
    <property type="project" value="InterPro"/>
</dbReference>
<reference evidence="14" key="1">
    <citation type="submission" date="2011-02" db="EMBL/GenBank/DDBJ databases">
        <title>Complete sequence of Methanobacterium sp. AL-21.</title>
        <authorList>
            <consortium name="US DOE Joint Genome Institute"/>
            <person name="Lucas S."/>
            <person name="Copeland A."/>
            <person name="Lapidus A."/>
            <person name="Cheng J.-F."/>
            <person name="Goodwin L."/>
            <person name="Pitluck S."/>
            <person name="Chertkov O."/>
            <person name="Detter J.C."/>
            <person name="Han C."/>
            <person name="Tapia R."/>
            <person name="Land M."/>
            <person name="Hauser L."/>
            <person name="Kyrpides N."/>
            <person name="Ivanova N."/>
            <person name="Mikhailova N."/>
            <person name="Pagani I."/>
            <person name="Cadillo-Quiroz H."/>
            <person name="Imachi H."/>
            <person name="Zinder S."/>
            <person name="Liu W."/>
            <person name="Woyke T."/>
        </authorList>
    </citation>
    <scope>NUCLEOTIDE SEQUENCE [LARGE SCALE GENOMIC DNA]</scope>
    <source>
        <strain evidence="14">AL-21</strain>
    </source>
</reference>
<dbReference type="Pfam" id="PF01435">
    <property type="entry name" value="Peptidase_M48"/>
    <property type="match status" value="1"/>
</dbReference>
<proteinExistence type="predicted"/>
<gene>
    <name evidence="13" type="ordered locus">Metbo_0981</name>
</gene>